<evidence type="ECO:0000259" key="8">
    <source>
        <dbReference type="Pfam" id="PF17763"/>
    </source>
</evidence>
<feature type="binding site" evidence="5">
    <location>
        <begin position="87"/>
        <end position="88"/>
    </location>
    <ligand>
        <name>substrate</name>
    </ligand>
</feature>
<evidence type="ECO:0000313" key="9">
    <source>
        <dbReference type="EMBL" id="QEW06929.1"/>
    </source>
</evidence>
<feature type="domain" description="Asparaginase/glutaminase C-terminal" evidence="8">
    <location>
        <begin position="210"/>
        <end position="322"/>
    </location>
</feature>
<evidence type="ECO:0000256" key="1">
    <source>
        <dbReference type="ARBA" id="ARBA00010518"/>
    </source>
</evidence>
<dbReference type="SUPFAM" id="SSF53774">
    <property type="entry name" value="Glutaminase/Asparaginase"/>
    <property type="match status" value="1"/>
</dbReference>
<feature type="binding site" evidence="5">
    <location>
        <position position="56"/>
    </location>
    <ligand>
        <name>substrate</name>
    </ligand>
</feature>
<accession>A0A5J6LE19</accession>
<dbReference type="InterPro" id="IPR006033">
    <property type="entry name" value="AsnA_fam"/>
</dbReference>
<dbReference type="InterPro" id="IPR037152">
    <property type="entry name" value="L-asparaginase_N_sf"/>
</dbReference>
<name>A0A5J6LE19_9GAMM</name>
<evidence type="ECO:0000256" key="5">
    <source>
        <dbReference type="PIRSR" id="PIRSR001220-2"/>
    </source>
</evidence>
<dbReference type="EMBL" id="CP044222">
    <property type="protein sequence ID" value="QEW06929.1"/>
    <property type="molecule type" value="Genomic_DNA"/>
</dbReference>
<dbReference type="PANTHER" id="PTHR11707">
    <property type="entry name" value="L-ASPARAGINASE"/>
    <property type="match status" value="1"/>
</dbReference>
<dbReference type="PIRSF" id="PIRSF001220">
    <property type="entry name" value="L-ASNase_gatD"/>
    <property type="match status" value="1"/>
</dbReference>
<dbReference type="PROSITE" id="PS51732">
    <property type="entry name" value="ASN_GLN_ASE_3"/>
    <property type="match status" value="1"/>
</dbReference>
<dbReference type="Pfam" id="PF17763">
    <property type="entry name" value="Asparaginase_C"/>
    <property type="match status" value="1"/>
</dbReference>
<evidence type="ECO:0000259" key="7">
    <source>
        <dbReference type="Pfam" id="PF00710"/>
    </source>
</evidence>
<dbReference type="Gene3D" id="3.40.50.40">
    <property type="match status" value="1"/>
</dbReference>
<feature type="active site" evidence="6">
    <location>
        <position position="87"/>
    </location>
</feature>
<dbReference type="GO" id="GO:0006520">
    <property type="term" value="P:amino acid metabolic process"/>
    <property type="evidence" value="ECO:0007669"/>
    <property type="project" value="InterPro"/>
</dbReference>
<dbReference type="Gene3D" id="3.40.50.1170">
    <property type="entry name" value="L-asparaginase, N-terminal domain"/>
    <property type="match status" value="1"/>
</dbReference>
<dbReference type="SMART" id="SM00870">
    <property type="entry name" value="Asparaginase"/>
    <property type="match status" value="1"/>
</dbReference>
<comment type="similarity">
    <text evidence="1">Belongs to the asparaginase 1 family.</text>
</comment>
<dbReference type="InterPro" id="IPR041725">
    <property type="entry name" value="L-asparaginase_I"/>
</dbReference>
<dbReference type="Pfam" id="PF00710">
    <property type="entry name" value="Asparaginase"/>
    <property type="match status" value="1"/>
</dbReference>
<dbReference type="InterPro" id="IPR027475">
    <property type="entry name" value="Asparaginase/glutaminase_AS2"/>
</dbReference>
<dbReference type="CDD" id="cd08963">
    <property type="entry name" value="L-asparaginase_I"/>
    <property type="match status" value="1"/>
</dbReference>
<keyword evidence="3" id="KW-0378">Hydrolase</keyword>
<feature type="domain" description="L-asparaginase N-terminal" evidence="7">
    <location>
        <begin position="5"/>
        <end position="179"/>
    </location>
</feature>
<dbReference type="GO" id="GO:0004067">
    <property type="term" value="F:asparaginase activity"/>
    <property type="evidence" value="ECO:0007669"/>
    <property type="project" value="UniProtKB-UniRule"/>
</dbReference>
<protein>
    <recommendedName>
        <fullName evidence="2">asparaginase</fullName>
        <ecNumber evidence="2">3.5.1.1</ecNumber>
    </recommendedName>
</protein>
<dbReference type="AlphaFoldDB" id="A0A5J6LE19"/>
<evidence type="ECO:0000256" key="2">
    <source>
        <dbReference type="ARBA" id="ARBA00012920"/>
    </source>
</evidence>
<evidence type="ECO:0000256" key="4">
    <source>
        <dbReference type="PIRSR" id="PIRSR001220-1"/>
    </source>
</evidence>
<reference evidence="9 10" key="1">
    <citation type="submission" date="2019-09" db="EMBL/GenBank/DDBJ databases">
        <title>Nitrincola iocasae sp. nov., a bacterium isolated from the sediment collected at a cold seep field in South China Sea.</title>
        <authorList>
            <person name="Zhang H."/>
            <person name="Wang H."/>
            <person name="Li C."/>
        </authorList>
    </citation>
    <scope>NUCLEOTIDE SEQUENCE [LARGE SCALE GENOMIC DNA]</scope>
    <source>
        <strain evidence="9 10">KXZD1103</strain>
    </source>
</reference>
<dbReference type="InterPro" id="IPR006034">
    <property type="entry name" value="Asparaginase/glutaminase-like"/>
</dbReference>
<dbReference type="PANTHER" id="PTHR11707:SF28">
    <property type="entry name" value="60 KDA LYSOPHOSPHOLIPASE"/>
    <property type="match status" value="1"/>
</dbReference>
<dbReference type="InterPro" id="IPR027474">
    <property type="entry name" value="L-asparaginase_N"/>
</dbReference>
<dbReference type="PRINTS" id="PR00139">
    <property type="entry name" value="ASNGLNASE"/>
</dbReference>
<dbReference type="SFLD" id="SFLDS00057">
    <property type="entry name" value="Glutaminase/Asparaginase"/>
    <property type="match status" value="1"/>
</dbReference>
<evidence type="ECO:0000313" key="10">
    <source>
        <dbReference type="Proteomes" id="UP000325606"/>
    </source>
</evidence>
<evidence type="ECO:0000256" key="3">
    <source>
        <dbReference type="ARBA" id="ARBA00022801"/>
    </source>
</evidence>
<dbReference type="EC" id="3.5.1.1" evidence="2"/>
<dbReference type="InterPro" id="IPR040919">
    <property type="entry name" value="Asparaginase_C"/>
</dbReference>
<keyword evidence="10" id="KW-1185">Reference proteome</keyword>
<dbReference type="RefSeq" id="WP_151055845.1">
    <property type="nucleotide sequence ID" value="NZ_CP044222.1"/>
</dbReference>
<dbReference type="PIRSF" id="PIRSF500176">
    <property type="entry name" value="L_ASNase"/>
    <property type="match status" value="1"/>
</dbReference>
<feature type="active site" description="O-isoaspartyl threonine intermediate" evidence="4">
    <location>
        <position position="13"/>
    </location>
</feature>
<dbReference type="InterPro" id="IPR027473">
    <property type="entry name" value="L-asparaginase_C"/>
</dbReference>
<organism evidence="9 10">
    <name type="scientific">Nitrincola iocasae</name>
    <dbReference type="NCBI Taxonomy" id="2614693"/>
    <lineage>
        <taxon>Bacteria</taxon>
        <taxon>Pseudomonadati</taxon>
        <taxon>Pseudomonadota</taxon>
        <taxon>Gammaproteobacteria</taxon>
        <taxon>Oceanospirillales</taxon>
        <taxon>Oceanospirillaceae</taxon>
        <taxon>Nitrincola</taxon>
    </lineage>
</organism>
<dbReference type="Proteomes" id="UP000325606">
    <property type="component" value="Chromosome"/>
</dbReference>
<dbReference type="FunFam" id="3.40.50.1170:FF:000001">
    <property type="entry name" value="L-asparaginase 2"/>
    <property type="match status" value="1"/>
</dbReference>
<gene>
    <name evidence="9" type="ORF">F5I99_10645</name>
</gene>
<dbReference type="InterPro" id="IPR036152">
    <property type="entry name" value="Asp/glu_Ase-like_sf"/>
</dbReference>
<dbReference type="KEGG" id="nik:F5I99_10645"/>
<dbReference type="NCBIfam" id="TIGR00519">
    <property type="entry name" value="asnASE_I"/>
    <property type="match status" value="1"/>
</dbReference>
<proteinExistence type="inferred from homology"/>
<evidence type="ECO:0000256" key="6">
    <source>
        <dbReference type="PROSITE-ProRule" id="PRU10100"/>
    </source>
</evidence>
<dbReference type="PROSITE" id="PS00917">
    <property type="entry name" value="ASN_GLN_ASE_2"/>
    <property type="match status" value="1"/>
</dbReference>
<sequence length="334" mass="35335">MTASVLVIHCGGTIGMVATADGYAPATGFEQRLRDSLNPAQSVAFDWVELEPLIDSAAAEPADWLHLARLLGSYWQDYRGFVILHGTDTLAYTASALSFMLGSLDKPVIITGAQIPLSEPRSDALVNVTNSLQLAAEGLIHEVCVCFHDQLLRGNRCRKLHSEALAAFDSPAFPALAQLGIKPLYMPLQALHKGKVGLSALPEQMHAESVVMLSVYPGMASEQLQWLLHQPGLRGLVLQTYGAGNPPKGLVPVLAELITAGVTVINVSQCISGGVTQGSYASASDLNRIGVISGGDLTPEAAFTKLHWLLACHFSAAGIARLLNCSIAGECSAD</sequence>